<evidence type="ECO:0000259" key="1">
    <source>
        <dbReference type="PROSITE" id="PS51186"/>
    </source>
</evidence>
<dbReference type="PROSITE" id="PS51186">
    <property type="entry name" value="GNAT"/>
    <property type="match status" value="1"/>
</dbReference>
<dbReference type="CDD" id="cd04301">
    <property type="entry name" value="NAT_SF"/>
    <property type="match status" value="1"/>
</dbReference>
<name>Q6TFS0_ERWAM</name>
<evidence type="ECO:0000313" key="2">
    <source>
        <dbReference type="EMBL" id="AAQ97950.1"/>
    </source>
</evidence>
<dbReference type="Gene3D" id="3.40.630.30">
    <property type="match status" value="1"/>
</dbReference>
<dbReference type="AlphaFoldDB" id="Q6TFS0"/>
<feature type="domain" description="N-acetyltransferase" evidence="1">
    <location>
        <begin position="1"/>
        <end position="135"/>
    </location>
</feature>
<accession>Q6TFS0</accession>
<dbReference type="InterPro" id="IPR016181">
    <property type="entry name" value="Acyl_CoA_acyltransferase"/>
</dbReference>
<dbReference type="GO" id="GO:0016747">
    <property type="term" value="F:acyltransferase activity, transferring groups other than amino-acyl groups"/>
    <property type="evidence" value="ECO:0007669"/>
    <property type="project" value="InterPro"/>
</dbReference>
<dbReference type="InterPro" id="IPR000182">
    <property type="entry name" value="GNAT_dom"/>
</dbReference>
<gene>
    <name evidence="2" type="primary">orf8</name>
</gene>
<dbReference type="EMBL" id="AY422215">
    <property type="protein sequence ID" value="AAQ97950.1"/>
    <property type="molecule type" value="Genomic_DNA"/>
</dbReference>
<reference evidence="2" key="1">
    <citation type="submission" date="2003-09" db="EMBL/GenBank/DDBJ databases">
        <title>Plasmid diversity in Erwinia amylovora: sequence determination of pEU30 (30,314 bp) and pEL60 (60,145 bp) and analysis of variation in plasmid pEA29.</title>
        <authorList>
            <person name="Foster G.C."/>
            <person name="McGhee G.C."/>
            <person name="Jones A.L."/>
            <person name="Sundin G.W."/>
        </authorList>
    </citation>
    <scope>NUCLEOTIDE SEQUENCE</scope>
    <source>
        <strain evidence="2">UTRJ2</strain>
        <plasmid evidence="2">pEU30</plasmid>
    </source>
</reference>
<sequence length="135" mass="15763">MNIIHNPSHQEKTFITDGLWEHNSHFHPVDIEPFVIDISDDNGSVVAGLIAQTWWGALEIQYLWVSEQYREMGYGRKMMLSAEVEARTRGCHMAYVDTFDFQAKAFYEKLGYEEYGSLAGYARKFTRHYLVKGFR</sequence>
<proteinExistence type="predicted"/>
<dbReference type="SUPFAM" id="SSF55729">
    <property type="entry name" value="Acyl-CoA N-acyltransferases (Nat)"/>
    <property type="match status" value="1"/>
</dbReference>
<geneLocation type="plasmid" evidence="2">
    <name>pEU30</name>
</geneLocation>
<keyword evidence="2" id="KW-0614">Plasmid</keyword>
<dbReference type="Pfam" id="PF00583">
    <property type="entry name" value="Acetyltransf_1"/>
    <property type="match status" value="1"/>
</dbReference>
<protein>
    <submittedName>
        <fullName evidence="2">ORF8</fullName>
    </submittedName>
</protein>
<organism evidence="2">
    <name type="scientific">Erwinia amylovora</name>
    <name type="common">Fire blight bacteria</name>
    <dbReference type="NCBI Taxonomy" id="552"/>
    <lineage>
        <taxon>Bacteria</taxon>
        <taxon>Pseudomonadati</taxon>
        <taxon>Pseudomonadota</taxon>
        <taxon>Gammaproteobacteria</taxon>
        <taxon>Enterobacterales</taxon>
        <taxon>Erwiniaceae</taxon>
        <taxon>Erwinia</taxon>
    </lineage>
</organism>